<feature type="domain" description="PepSY" evidence="3">
    <location>
        <begin position="93"/>
        <end position="154"/>
    </location>
</feature>
<dbReference type="Pfam" id="PF03929">
    <property type="entry name" value="PepSY_TM"/>
    <property type="match status" value="1"/>
</dbReference>
<dbReference type="InterPro" id="IPR025711">
    <property type="entry name" value="PepSY"/>
</dbReference>
<evidence type="ECO:0000313" key="5">
    <source>
        <dbReference type="Proteomes" id="UP000523007"/>
    </source>
</evidence>
<evidence type="ECO:0000256" key="1">
    <source>
        <dbReference type="SAM" id="MobiDB-lite"/>
    </source>
</evidence>
<evidence type="ECO:0000259" key="3">
    <source>
        <dbReference type="Pfam" id="PF03413"/>
    </source>
</evidence>
<dbReference type="InterPro" id="IPR005625">
    <property type="entry name" value="PepSY-ass_TM"/>
</dbReference>
<dbReference type="AlphaFoldDB" id="A0A7W7W643"/>
<feature type="region of interest" description="Disordered" evidence="1">
    <location>
        <begin position="1"/>
        <end position="35"/>
    </location>
</feature>
<proteinExistence type="predicted"/>
<keyword evidence="2" id="KW-0812">Transmembrane</keyword>
<keyword evidence="2" id="KW-1133">Transmembrane helix</keyword>
<feature type="transmembrane region" description="Helical" evidence="2">
    <location>
        <begin position="185"/>
        <end position="206"/>
    </location>
</feature>
<keyword evidence="5" id="KW-1185">Reference proteome</keyword>
<feature type="transmembrane region" description="Helical" evidence="2">
    <location>
        <begin position="393"/>
        <end position="412"/>
    </location>
</feature>
<organism evidence="4 5">
    <name type="scientific">Lipingzhangella halophila</name>
    <dbReference type="NCBI Taxonomy" id="1783352"/>
    <lineage>
        <taxon>Bacteria</taxon>
        <taxon>Bacillati</taxon>
        <taxon>Actinomycetota</taxon>
        <taxon>Actinomycetes</taxon>
        <taxon>Streptosporangiales</taxon>
        <taxon>Nocardiopsidaceae</taxon>
        <taxon>Lipingzhangella</taxon>
    </lineage>
</organism>
<name>A0A7W7W643_9ACTN</name>
<dbReference type="Pfam" id="PF03413">
    <property type="entry name" value="PepSY"/>
    <property type="match status" value="1"/>
</dbReference>
<gene>
    <name evidence="4" type="ORF">F4561_005349</name>
</gene>
<feature type="region of interest" description="Disordered" evidence="1">
    <location>
        <begin position="480"/>
        <end position="500"/>
    </location>
</feature>
<evidence type="ECO:0000313" key="4">
    <source>
        <dbReference type="EMBL" id="MBB4934529.1"/>
    </source>
</evidence>
<feature type="compositionally biased region" description="Basic and acidic residues" evidence="1">
    <location>
        <begin position="491"/>
        <end position="500"/>
    </location>
</feature>
<dbReference type="PANTHER" id="PTHR34219:SF1">
    <property type="entry name" value="PEPSY DOMAIN-CONTAINING PROTEIN"/>
    <property type="match status" value="1"/>
</dbReference>
<reference evidence="4 5" key="1">
    <citation type="submission" date="2020-08" db="EMBL/GenBank/DDBJ databases">
        <title>Sequencing the genomes of 1000 actinobacteria strains.</title>
        <authorList>
            <person name="Klenk H.-P."/>
        </authorList>
    </citation>
    <scope>NUCLEOTIDE SEQUENCE [LARGE SCALE GENOMIC DNA]</scope>
    <source>
        <strain evidence="4 5">DSM 102030</strain>
    </source>
</reference>
<feature type="transmembrane region" description="Helical" evidence="2">
    <location>
        <begin position="48"/>
        <end position="72"/>
    </location>
</feature>
<dbReference type="PANTHER" id="PTHR34219">
    <property type="entry name" value="IRON-REGULATED INNER MEMBRANE PROTEIN-RELATED"/>
    <property type="match status" value="1"/>
</dbReference>
<keyword evidence="2" id="KW-0472">Membrane</keyword>
<dbReference type="Proteomes" id="UP000523007">
    <property type="component" value="Unassembled WGS sequence"/>
</dbReference>
<dbReference type="RefSeq" id="WP_184582665.1">
    <property type="nucleotide sequence ID" value="NZ_JACHJT010000001.1"/>
</dbReference>
<sequence length="500" mass="53385">MTSSQHLPDTDPVPPDAGTPAQSPRRPGAPPGGRRSAWSLLRPALLRLHFYAGVLVAPFLLVAATSGLLYAFSPQIEQAVYADELRVPVGDERIPLADQVAAAADAHPEGTLNAVRLGEDPDESTRVLFDEPGLEESHRTGVFVDPYTGEVLGKLDSYGSSGALPVRSWISELHRHLHLGDPGRVYSELAASWLWAVAGGGVLLWVSKRRGQRRIRGVLAPDNRARGRNRAMSWHGSVGIWAVAGFFVLSATGLTWSTYAGDNIGKIREAMNWQTPALSAAEEAPGDAGRGSSGAGADAARDVGVDRALESARAAGMSGPVEVSLPASAEEPYIVQQTSREWPAHRGSVAVDQQNGEVVEELRFTDFPFMAKLTAWGIAFHMGLLFGLPNQLLLAATALSVIGLVILGYRMWFQRRPTASGGFAPGRPFPRGAWRTLPLGTRVLLVAAAVGIGVLLPVFGVSLLLFLVVDGVVAAGRRRRNRRVSGPETSPEPRSRAVAD</sequence>
<comment type="caution">
    <text evidence="4">The sequence shown here is derived from an EMBL/GenBank/DDBJ whole genome shotgun (WGS) entry which is preliminary data.</text>
</comment>
<feature type="transmembrane region" description="Helical" evidence="2">
    <location>
        <begin position="369"/>
        <end position="386"/>
    </location>
</feature>
<feature type="transmembrane region" description="Helical" evidence="2">
    <location>
        <begin position="443"/>
        <end position="473"/>
    </location>
</feature>
<dbReference type="EMBL" id="JACHJT010000001">
    <property type="protein sequence ID" value="MBB4934529.1"/>
    <property type="molecule type" value="Genomic_DNA"/>
</dbReference>
<accession>A0A7W7W643</accession>
<feature type="transmembrane region" description="Helical" evidence="2">
    <location>
        <begin position="234"/>
        <end position="256"/>
    </location>
</feature>
<protein>
    <submittedName>
        <fullName evidence="4">Putative iron-regulated membrane protein</fullName>
    </submittedName>
</protein>
<evidence type="ECO:0000256" key="2">
    <source>
        <dbReference type="SAM" id="Phobius"/>
    </source>
</evidence>